<accession>A0AAD6YM87</accession>
<dbReference type="EMBL" id="JARJCW010000006">
    <property type="protein sequence ID" value="KAJ7223479.1"/>
    <property type="molecule type" value="Genomic_DNA"/>
</dbReference>
<name>A0AAD6YM87_9AGAR</name>
<evidence type="ECO:0000313" key="2">
    <source>
        <dbReference type="Proteomes" id="UP001219525"/>
    </source>
</evidence>
<organism evidence="1 2">
    <name type="scientific">Mycena pura</name>
    <dbReference type="NCBI Taxonomy" id="153505"/>
    <lineage>
        <taxon>Eukaryota</taxon>
        <taxon>Fungi</taxon>
        <taxon>Dikarya</taxon>
        <taxon>Basidiomycota</taxon>
        <taxon>Agaricomycotina</taxon>
        <taxon>Agaricomycetes</taxon>
        <taxon>Agaricomycetidae</taxon>
        <taxon>Agaricales</taxon>
        <taxon>Marasmiineae</taxon>
        <taxon>Mycenaceae</taxon>
        <taxon>Mycena</taxon>
    </lineage>
</organism>
<comment type="caution">
    <text evidence="1">The sequence shown here is derived from an EMBL/GenBank/DDBJ whole genome shotgun (WGS) entry which is preliminary data.</text>
</comment>
<dbReference type="Proteomes" id="UP001219525">
    <property type="component" value="Unassembled WGS sequence"/>
</dbReference>
<proteinExistence type="predicted"/>
<keyword evidence="2" id="KW-1185">Reference proteome</keyword>
<evidence type="ECO:0000313" key="1">
    <source>
        <dbReference type="EMBL" id="KAJ7223479.1"/>
    </source>
</evidence>
<sequence>MTPTWKTLRPCLVCPGMGSARQAENLLPVELWDLILSLVANEELLRVAYLAIALYLRRNNIDLFAGVLTLHPHTLALTALHLSRVQLQFSTLSCRFLRVEVDRPRGMRNLSAVIEKCPDLTDLYITWPTQKVDKILTTAIRDSHAFHAMSKKTPGPVIVVGLNKSIYRYVAADLSTQNWTLAHLRHAPPFSALITVQELQRIKEVHSGSLKCFTLIDFDTRSLALGPTGMLSAADLSAILPHLRLPSLRWLGLNTNTIHPAALSQFLSHHPRLASIQSRGAYGAPLMPTRLL</sequence>
<gene>
    <name evidence="1" type="ORF">GGX14DRAFT_427667</name>
</gene>
<dbReference type="AlphaFoldDB" id="A0AAD6YM87"/>
<reference evidence="1" key="1">
    <citation type="submission" date="2023-03" db="EMBL/GenBank/DDBJ databases">
        <title>Massive genome expansion in bonnet fungi (Mycena s.s.) driven by repeated elements and novel gene families across ecological guilds.</title>
        <authorList>
            <consortium name="Lawrence Berkeley National Laboratory"/>
            <person name="Harder C.B."/>
            <person name="Miyauchi S."/>
            <person name="Viragh M."/>
            <person name="Kuo A."/>
            <person name="Thoen E."/>
            <person name="Andreopoulos B."/>
            <person name="Lu D."/>
            <person name="Skrede I."/>
            <person name="Drula E."/>
            <person name="Henrissat B."/>
            <person name="Morin E."/>
            <person name="Kohler A."/>
            <person name="Barry K."/>
            <person name="LaButti K."/>
            <person name="Morin E."/>
            <person name="Salamov A."/>
            <person name="Lipzen A."/>
            <person name="Mereny Z."/>
            <person name="Hegedus B."/>
            <person name="Baldrian P."/>
            <person name="Stursova M."/>
            <person name="Weitz H."/>
            <person name="Taylor A."/>
            <person name="Grigoriev I.V."/>
            <person name="Nagy L.G."/>
            <person name="Martin F."/>
            <person name="Kauserud H."/>
        </authorList>
    </citation>
    <scope>NUCLEOTIDE SEQUENCE</scope>
    <source>
        <strain evidence="1">9144</strain>
    </source>
</reference>
<protein>
    <submittedName>
        <fullName evidence="1">Uncharacterized protein</fullName>
    </submittedName>
</protein>